<evidence type="ECO:0000313" key="2">
    <source>
        <dbReference type="EMBL" id="KAI1696271.1"/>
    </source>
</evidence>
<dbReference type="Proteomes" id="UP001201812">
    <property type="component" value="Unassembled WGS sequence"/>
</dbReference>
<feature type="transmembrane region" description="Helical" evidence="1">
    <location>
        <begin position="30"/>
        <end position="53"/>
    </location>
</feature>
<dbReference type="EMBL" id="JAKKPZ010000337">
    <property type="protein sequence ID" value="KAI1696271.1"/>
    <property type="molecule type" value="Genomic_DNA"/>
</dbReference>
<gene>
    <name evidence="2" type="ORF">DdX_19125</name>
</gene>
<proteinExistence type="predicted"/>
<sequence length="415" mass="48202">MSFLQDSSFDSGIEWNLGIFFEEGDFRGVAIGWLLAVIYLIIVYDLSAITNLLENQRAESTTSMRYTILDPNNGAVLRRADRKFDCGHLKLLENYRLSDKYKIDNDKKVVQFSPSRFVIAANSEYFPYARTIISNIQNTFDKVPRIIFYDLGGISGHIQKETEVRSVCNLDYRVFNFSMIPENVRKLKIFAWKVMILAEMFNEFGSFTYADTSVHFLQPAKQDRYDLYSKQYNQGNISPVSFPLGTTHGIRMATHPDMFKYVPLDPTFDLVRDIEMHEANFIIVHNSDFTRKWLKWSVLCALTRECIEPEGAKLVCPDMTCLPPNPCHEKFEHIGKCHRQDQSVLSIMLDNLETDLLRQGKKIMVHQSYHHPSRWYRGHDLKRRTTTWGSLSNCTNEGGKTEKNLEKKKTEQTIR</sequence>
<protein>
    <submittedName>
        <fullName evidence="2">Uncharacterized protein</fullName>
    </submittedName>
</protein>
<keyword evidence="1" id="KW-0472">Membrane</keyword>
<dbReference type="PANTHER" id="PTHR31389:SF4">
    <property type="entry name" value="LD39211P"/>
    <property type="match status" value="1"/>
</dbReference>
<dbReference type="Pfam" id="PF07801">
    <property type="entry name" value="DUF1647"/>
    <property type="match status" value="1"/>
</dbReference>
<dbReference type="AlphaFoldDB" id="A0AAD4QXF6"/>
<dbReference type="InterPro" id="IPR012444">
    <property type="entry name" value="DUF1647"/>
</dbReference>
<accession>A0AAD4QXF6</accession>
<name>A0AAD4QXF6_9BILA</name>
<evidence type="ECO:0000313" key="3">
    <source>
        <dbReference type="Proteomes" id="UP001201812"/>
    </source>
</evidence>
<reference evidence="2" key="1">
    <citation type="submission" date="2022-01" db="EMBL/GenBank/DDBJ databases">
        <title>Genome Sequence Resource for Two Populations of Ditylenchus destructor, the Migratory Endoparasitic Phytonematode.</title>
        <authorList>
            <person name="Zhang H."/>
            <person name="Lin R."/>
            <person name="Xie B."/>
        </authorList>
    </citation>
    <scope>NUCLEOTIDE SEQUENCE</scope>
    <source>
        <strain evidence="2">BazhouSP</strain>
    </source>
</reference>
<keyword evidence="1" id="KW-0812">Transmembrane</keyword>
<evidence type="ECO:0000256" key="1">
    <source>
        <dbReference type="SAM" id="Phobius"/>
    </source>
</evidence>
<organism evidence="2 3">
    <name type="scientific">Ditylenchus destructor</name>
    <dbReference type="NCBI Taxonomy" id="166010"/>
    <lineage>
        <taxon>Eukaryota</taxon>
        <taxon>Metazoa</taxon>
        <taxon>Ecdysozoa</taxon>
        <taxon>Nematoda</taxon>
        <taxon>Chromadorea</taxon>
        <taxon>Rhabditida</taxon>
        <taxon>Tylenchina</taxon>
        <taxon>Tylenchomorpha</taxon>
        <taxon>Sphaerularioidea</taxon>
        <taxon>Anguinidae</taxon>
        <taxon>Anguininae</taxon>
        <taxon>Ditylenchus</taxon>
    </lineage>
</organism>
<dbReference type="PANTHER" id="PTHR31389">
    <property type="entry name" value="LD39211P"/>
    <property type="match status" value="1"/>
</dbReference>
<comment type="caution">
    <text evidence="2">The sequence shown here is derived from an EMBL/GenBank/DDBJ whole genome shotgun (WGS) entry which is preliminary data.</text>
</comment>
<keyword evidence="3" id="KW-1185">Reference proteome</keyword>
<keyword evidence="1" id="KW-1133">Transmembrane helix</keyword>